<dbReference type="InterPro" id="IPR008635">
    <property type="entry name" value="Coiled_stalk_dom"/>
</dbReference>
<keyword evidence="8" id="KW-0653">Protein transport</keyword>
<keyword evidence="14" id="KW-1185">Reference proteome</keyword>
<dbReference type="SUPFAM" id="SSF54523">
    <property type="entry name" value="Pili subunits"/>
    <property type="match status" value="1"/>
</dbReference>
<evidence type="ECO:0000256" key="4">
    <source>
        <dbReference type="ARBA" id="ARBA00022448"/>
    </source>
</evidence>
<evidence type="ECO:0000313" key="14">
    <source>
        <dbReference type="Proteomes" id="UP000001077"/>
    </source>
</evidence>
<dbReference type="AlphaFoldDB" id="J1JG92"/>
<reference evidence="13 14" key="1">
    <citation type="submission" date="2012-03" db="EMBL/GenBank/DDBJ databases">
        <title>The Genome Sequence of Bartonella rattimassiliensis 15908.</title>
        <authorList>
            <consortium name="The Broad Institute Genome Sequencing Platform"/>
            <consortium name="The Broad Institute Genome Sequencing Center for Infectious Disease"/>
            <person name="Feldgarden M."/>
            <person name="Kirby J."/>
            <person name="Kosoy M."/>
            <person name="Birtles R."/>
            <person name="Probert W.S."/>
            <person name="Chiaraviglio L."/>
            <person name="Young S.K."/>
            <person name="Zeng Q."/>
            <person name="Gargeya S."/>
            <person name="Fitzgerald M."/>
            <person name="Haas B."/>
            <person name="Abouelleil A."/>
            <person name="Alvarado L."/>
            <person name="Arachchi H.M."/>
            <person name="Berlin A."/>
            <person name="Chapman S.B."/>
            <person name="Gearin G."/>
            <person name="Goldberg J."/>
            <person name="Griggs A."/>
            <person name="Gujja S."/>
            <person name="Hansen M."/>
            <person name="Heiman D."/>
            <person name="Howarth C."/>
            <person name="Larimer J."/>
            <person name="Lui A."/>
            <person name="MacDonald P.J.P."/>
            <person name="McCowen C."/>
            <person name="Montmayeur A."/>
            <person name="Murphy C."/>
            <person name="Neiman D."/>
            <person name="Pearson M."/>
            <person name="Priest M."/>
            <person name="Roberts A."/>
            <person name="Saif S."/>
            <person name="Shea T."/>
            <person name="Sisk P."/>
            <person name="Stolte C."/>
            <person name="Sykes S."/>
            <person name="Wortman J."/>
            <person name="Nusbaum C."/>
            <person name="Birren B."/>
        </authorList>
    </citation>
    <scope>NUCLEOTIDE SEQUENCE [LARGE SCALE GENOMIC DNA]</scope>
    <source>
        <strain evidence="13 14">15908</strain>
    </source>
</reference>
<keyword evidence="7" id="KW-0732">Signal</keyword>
<dbReference type="RefSeq" id="WP_007347725.1">
    <property type="nucleotide sequence ID" value="NZ_JH725068.1"/>
</dbReference>
<evidence type="ECO:0000259" key="12">
    <source>
        <dbReference type="Pfam" id="PF05662"/>
    </source>
</evidence>
<keyword evidence="4" id="KW-0813">Transport</keyword>
<keyword evidence="9" id="KW-0472">Membrane</keyword>
<evidence type="ECO:0000256" key="3">
    <source>
        <dbReference type="ARBA" id="ARBA00005848"/>
    </source>
</evidence>
<dbReference type="PATRIC" id="fig|1094556.3.peg.1628"/>
<dbReference type="EMBL" id="AILY01000045">
    <property type="protein sequence ID" value="EJF83542.1"/>
    <property type="molecule type" value="Genomic_DNA"/>
</dbReference>
<dbReference type="InterPro" id="IPR005594">
    <property type="entry name" value="YadA_C"/>
</dbReference>
<keyword evidence="10" id="KW-0998">Cell outer membrane</keyword>
<organism evidence="13 14">
    <name type="scientific">Bartonella rattimassiliensis 15908</name>
    <dbReference type="NCBI Taxonomy" id="1094556"/>
    <lineage>
        <taxon>Bacteria</taxon>
        <taxon>Pseudomonadati</taxon>
        <taxon>Pseudomonadota</taxon>
        <taxon>Alphaproteobacteria</taxon>
        <taxon>Hyphomicrobiales</taxon>
        <taxon>Bartonellaceae</taxon>
        <taxon>Bartonella</taxon>
    </lineage>
</organism>
<evidence type="ECO:0000256" key="9">
    <source>
        <dbReference type="ARBA" id="ARBA00023136"/>
    </source>
</evidence>
<evidence type="ECO:0000313" key="13">
    <source>
        <dbReference type="EMBL" id="EJF83542.1"/>
    </source>
</evidence>
<accession>J1JG92</accession>
<feature type="domain" description="Trimeric autotransporter adhesin YadA-like C-terminal membrane anchor" evidence="11">
    <location>
        <begin position="157"/>
        <end position="211"/>
    </location>
</feature>
<dbReference type="Gene3D" id="3.30.1300.30">
    <property type="entry name" value="GSPII I/J protein-like"/>
    <property type="match status" value="1"/>
</dbReference>
<dbReference type="GO" id="GO:0009279">
    <property type="term" value="C:cell outer membrane"/>
    <property type="evidence" value="ECO:0007669"/>
    <property type="project" value="UniProtKB-SubCell"/>
</dbReference>
<evidence type="ECO:0000256" key="10">
    <source>
        <dbReference type="ARBA" id="ARBA00023237"/>
    </source>
</evidence>
<dbReference type="eggNOG" id="COG5295">
    <property type="taxonomic scope" value="Bacteria"/>
</dbReference>
<evidence type="ECO:0000256" key="2">
    <source>
        <dbReference type="ARBA" id="ARBA00004442"/>
    </source>
</evidence>
<sequence length="214" mass="22561">ELGGKIGAVQEELGGKIGAVQEELGGKIGAVQEELGGKINTAQEELRNRIGVVQDGAVNYDVDSEAKNRTNTITLQSTERGTSVKIRNLADGNVDKNSTDAINGRQLRAELDTVLENANHYTDVKFEVLSYDLKNVRKEAKQAAAIGLAVSNLRYFDDPGSLSFAVGGGVWRGQSAFAIGAGYTSENSKIRSNVSAANAGGHWGVGGGISLKLQ</sequence>
<feature type="domain" description="Trimeric autotransporter adhesin YadA-like stalk" evidence="12">
    <location>
        <begin position="85"/>
        <end position="124"/>
    </location>
</feature>
<dbReference type="Pfam" id="PF03895">
    <property type="entry name" value="YadA_anchor"/>
    <property type="match status" value="1"/>
</dbReference>
<evidence type="ECO:0000256" key="8">
    <source>
        <dbReference type="ARBA" id="ARBA00022927"/>
    </source>
</evidence>
<evidence type="ECO:0000259" key="11">
    <source>
        <dbReference type="Pfam" id="PF03895"/>
    </source>
</evidence>
<dbReference type="GO" id="GO:0015031">
    <property type="term" value="P:protein transport"/>
    <property type="evidence" value="ECO:0007669"/>
    <property type="project" value="UniProtKB-KW"/>
</dbReference>
<dbReference type="Gene3D" id="2.150.10.10">
    <property type="entry name" value="Serralysin-like metalloprotease, C-terminal"/>
    <property type="match status" value="1"/>
</dbReference>
<keyword evidence="5" id="KW-1134">Transmembrane beta strand</keyword>
<gene>
    <name evidence="13" type="ORF">MCY_01306</name>
</gene>
<dbReference type="Proteomes" id="UP000001077">
    <property type="component" value="Unassembled WGS sequence"/>
</dbReference>
<evidence type="ECO:0000256" key="7">
    <source>
        <dbReference type="ARBA" id="ARBA00022729"/>
    </source>
</evidence>
<comment type="subcellular location">
    <subcellularLocation>
        <location evidence="2">Cell outer membrane</location>
    </subcellularLocation>
    <subcellularLocation>
        <location evidence="1">Cell surface</location>
    </subcellularLocation>
</comment>
<feature type="non-terminal residue" evidence="13">
    <location>
        <position position="1"/>
    </location>
</feature>
<dbReference type="GO" id="GO:0009986">
    <property type="term" value="C:cell surface"/>
    <property type="evidence" value="ECO:0007669"/>
    <property type="project" value="UniProtKB-SubCell"/>
</dbReference>
<evidence type="ECO:0000256" key="1">
    <source>
        <dbReference type="ARBA" id="ARBA00004241"/>
    </source>
</evidence>
<evidence type="ECO:0000256" key="6">
    <source>
        <dbReference type="ARBA" id="ARBA00022692"/>
    </source>
</evidence>
<keyword evidence="6" id="KW-0812">Transmembrane</keyword>
<proteinExistence type="inferred from homology"/>
<evidence type="ECO:0008006" key="15">
    <source>
        <dbReference type="Google" id="ProtNLM"/>
    </source>
</evidence>
<dbReference type="HOGENOM" id="CLU_086852_0_0_5"/>
<evidence type="ECO:0000256" key="5">
    <source>
        <dbReference type="ARBA" id="ARBA00022452"/>
    </source>
</evidence>
<name>J1JG92_9HYPH</name>
<comment type="similarity">
    <text evidence="3">Belongs to the autotransporter-2 (AT-2) (TC 1.B.40) family.</text>
</comment>
<dbReference type="InterPro" id="IPR011049">
    <property type="entry name" value="Serralysin-like_metalloprot_C"/>
</dbReference>
<dbReference type="InterPro" id="IPR045584">
    <property type="entry name" value="Pilin-like"/>
</dbReference>
<protein>
    <recommendedName>
        <fullName evidence="15">Trimeric autotransporter adhesin YadA-like C-terminal membrane anchor domain-containing protein</fullName>
    </recommendedName>
</protein>
<dbReference type="STRING" id="1094556.MCY_01306"/>
<comment type="caution">
    <text evidence="13">The sequence shown here is derived from an EMBL/GenBank/DDBJ whole genome shotgun (WGS) entry which is preliminary data.</text>
</comment>
<dbReference type="Pfam" id="PF05662">
    <property type="entry name" value="YadA_stalk"/>
    <property type="match status" value="1"/>
</dbReference>